<dbReference type="EMBL" id="JAFBEC010000014">
    <property type="protein sequence ID" value="MBM7634597.1"/>
    <property type="molecule type" value="Genomic_DNA"/>
</dbReference>
<dbReference type="SUPFAM" id="SSF51445">
    <property type="entry name" value="(Trans)glycosidases"/>
    <property type="match status" value="1"/>
</dbReference>
<sequence>MIKPWKLSAFVVAGFVVTTLSITSVSAEEEAEDTEQDVEETEEDSEEADEDSDEGSEDESEARLFAIPDAEEDLLTLPRLIPDRFTYDSGVNIEYPEDGVRGIFSTAHSAGGQKFNELVDFVDSTDLNAMVIDVKDDDGFITFETDSEDERVQENSRDVITDVEGMMDTLEESQIYPIARVVVFKDTILGKQEPELSFTEGGNVWTNPGGSAFVNPFSEEVWEYNVEVARQAAEAGFKEIQFDYVRFPEGFGSRDDMLNYTEGNYADTDMDRYEKRIAAVTDFVEYAREELREYGVKVSVDIFGVAAMYDEPNIGQSFAAISENVDVISSMPYPSHWGEGSLPGIRYPDLEPYNVMDYYSQVENEVLEELDNPPVSRPWLQDFTASYLPDGQWTSYDAPEIEAQIKALYDNNIYEFLLWNAGNNYTPGVDYKLGLDIEIAGAELMEDDEEMPEEDSEEESDEEDSDDE</sequence>
<feature type="domain" description="DUF4015" evidence="3">
    <location>
        <begin position="102"/>
        <end position="425"/>
    </location>
</feature>
<accession>A0ABS2PGM6</accession>
<proteinExistence type="predicted"/>
<evidence type="ECO:0000256" key="2">
    <source>
        <dbReference type="SAM" id="SignalP"/>
    </source>
</evidence>
<feature type="chain" id="PRO_5045638952" description="DUF4015 domain-containing protein" evidence="2">
    <location>
        <begin position="28"/>
        <end position="468"/>
    </location>
</feature>
<evidence type="ECO:0000313" key="5">
    <source>
        <dbReference type="Proteomes" id="UP000741863"/>
    </source>
</evidence>
<name>A0ABS2PGM6_9BACL</name>
<dbReference type="InterPro" id="IPR017853">
    <property type="entry name" value="GH"/>
</dbReference>
<protein>
    <recommendedName>
        <fullName evidence="3">DUF4015 domain-containing protein</fullName>
    </recommendedName>
</protein>
<feature type="region of interest" description="Disordered" evidence="1">
    <location>
        <begin position="443"/>
        <end position="468"/>
    </location>
</feature>
<evidence type="ECO:0000256" key="1">
    <source>
        <dbReference type="SAM" id="MobiDB-lite"/>
    </source>
</evidence>
<feature type="region of interest" description="Disordered" evidence="1">
    <location>
        <begin position="25"/>
        <end position="61"/>
    </location>
</feature>
<feature type="compositionally biased region" description="Acidic residues" evidence="1">
    <location>
        <begin position="444"/>
        <end position="468"/>
    </location>
</feature>
<reference evidence="4 5" key="1">
    <citation type="submission" date="2021-01" db="EMBL/GenBank/DDBJ databases">
        <title>Genomic Encyclopedia of Type Strains, Phase IV (KMG-IV): sequencing the most valuable type-strain genomes for metagenomic binning, comparative biology and taxonomic classification.</title>
        <authorList>
            <person name="Goeker M."/>
        </authorList>
    </citation>
    <scope>NUCLEOTIDE SEQUENCE [LARGE SCALE GENOMIC DNA]</scope>
    <source>
        <strain evidence="4 5">DSM 25540</strain>
    </source>
</reference>
<organism evidence="4 5">
    <name type="scientific">Geomicrobium sediminis</name>
    <dbReference type="NCBI Taxonomy" id="1347788"/>
    <lineage>
        <taxon>Bacteria</taxon>
        <taxon>Bacillati</taxon>
        <taxon>Bacillota</taxon>
        <taxon>Bacilli</taxon>
        <taxon>Bacillales</taxon>
        <taxon>Geomicrobium</taxon>
    </lineage>
</organism>
<dbReference type="InterPro" id="IPR025275">
    <property type="entry name" value="DUF4015"/>
</dbReference>
<dbReference type="Gene3D" id="3.20.20.80">
    <property type="entry name" value="Glycosidases"/>
    <property type="match status" value="1"/>
</dbReference>
<evidence type="ECO:0000313" key="4">
    <source>
        <dbReference type="EMBL" id="MBM7634597.1"/>
    </source>
</evidence>
<dbReference type="Proteomes" id="UP000741863">
    <property type="component" value="Unassembled WGS sequence"/>
</dbReference>
<gene>
    <name evidence="4" type="ORF">JOD17_003719</name>
</gene>
<evidence type="ECO:0000259" key="3">
    <source>
        <dbReference type="Pfam" id="PF13200"/>
    </source>
</evidence>
<comment type="caution">
    <text evidence="4">The sequence shown here is derived from an EMBL/GenBank/DDBJ whole genome shotgun (WGS) entry which is preliminary data.</text>
</comment>
<feature type="signal peptide" evidence="2">
    <location>
        <begin position="1"/>
        <end position="27"/>
    </location>
</feature>
<dbReference type="Pfam" id="PF13200">
    <property type="entry name" value="DUF4015"/>
    <property type="match status" value="1"/>
</dbReference>
<keyword evidence="5" id="KW-1185">Reference proteome</keyword>
<dbReference type="RefSeq" id="WP_204699420.1">
    <property type="nucleotide sequence ID" value="NZ_JAFBEC010000014.1"/>
</dbReference>
<keyword evidence="2" id="KW-0732">Signal</keyword>
<feature type="compositionally biased region" description="Acidic residues" evidence="1">
    <location>
        <begin position="27"/>
        <end position="60"/>
    </location>
</feature>